<dbReference type="Pfam" id="PF00563">
    <property type="entry name" value="EAL"/>
    <property type="match status" value="1"/>
</dbReference>
<keyword evidence="3 6" id="KW-0812">Transmembrane</keyword>
<dbReference type="PROSITE" id="PS50883">
    <property type="entry name" value="EAL"/>
    <property type="match status" value="1"/>
</dbReference>
<dbReference type="PANTHER" id="PTHR44757">
    <property type="entry name" value="DIGUANYLATE CYCLASE DGCP"/>
    <property type="match status" value="1"/>
</dbReference>
<dbReference type="Proteomes" id="UP000001572">
    <property type="component" value="Chromosome"/>
</dbReference>
<keyword evidence="11" id="KW-1185">Reference proteome</keyword>
<feature type="domain" description="GGDEF" evidence="9">
    <location>
        <begin position="313"/>
        <end position="446"/>
    </location>
</feature>
<dbReference type="EMBL" id="CP000724">
    <property type="protein sequence ID" value="ABR49076.1"/>
    <property type="molecule type" value="Genomic_DNA"/>
</dbReference>
<dbReference type="AlphaFoldDB" id="A6TSA8"/>
<feature type="transmembrane region" description="Helical" evidence="6">
    <location>
        <begin position="20"/>
        <end position="40"/>
    </location>
</feature>
<dbReference type="PANTHER" id="PTHR44757:SF2">
    <property type="entry name" value="BIOFILM ARCHITECTURE MAINTENANCE PROTEIN MBAA"/>
    <property type="match status" value="1"/>
</dbReference>
<dbReference type="Pfam" id="PF17203">
    <property type="entry name" value="sCache_3_2"/>
    <property type="match status" value="1"/>
</dbReference>
<dbReference type="Gene3D" id="3.30.450.20">
    <property type="entry name" value="PAS domain"/>
    <property type="match status" value="1"/>
</dbReference>
<dbReference type="SMART" id="SM00052">
    <property type="entry name" value="EAL"/>
    <property type="match status" value="1"/>
</dbReference>
<dbReference type="InterPro" id="IPR000160">
    <property type="entry name" value="GGDEF_dom"/>
</dbReference>
<feature type="transmembrane region" description="Helical" evidence="6">
    <location>
        <begin position="197"/>
        <end position="218"/>
    </location>
</feature>
<dbReference type="CDD" id="cd01948">
    <property type="entry name" value="EAL"/>
    <property type="match status" value="1"/>
</dbReference>
<comment type="subcellular location">
    <subcellularLocation>
        <location evidence="1">Cell membrane</location>
        <topology evidence="1">Multi-pass membrane protein</topology>
    </subcellularLocation>
</comment>
<dbReference type="CDD" id="cd01949">
    <property type="entry name" value="GGDEF"/>
    <property type="match status" value="1"/>
</dbReference>
<dbReference type="Pfam" id="PF00990">
    <property type="entry name" value="GGDEF"/>
    <property type="match status" value="1"/>
</dbReference>
<evidence type="ECO:0000256" key="4">
    <source>
        <dbReference type="ARBA" id="ARBA00022989"/>
    </source>
</evidence>
<name>A6TSA8_ALKMQ</name>
<dbReference type="Gene3D" id="3.30.70.270">
    <property type="match status" value="1"/>
</dbReference>
<evidence type="ECO:0000256" key="3">
    <source>
        <dbReference type="ARBA" id="ARBA00022692"/>
    </source>
</evidence>
<evidence type="ECO:0000259" key="8">
    <source>
        <dbReference type="PROSITE" id="PS50885"/>
    </source>
</evidence>
<reference evidence="11" key="1">
    <citation type="journal article" date="2016" name="Genome Announc.">
        <title>Complete genome sequence of Alkaliphilus metalliredigens strain QYMF, an alkaliphilic and metal-reducing bacterium isolated from borax-contaminated leachate ponds.</title>
        <authorList>
            <person name="Hwang C."/>
            <person name="Copeland A."/>
            <person name="Lucas S."/>
            <person name="Lapidus A."/>
            <person name="Barry K."/>
            <person name="Detter J.C."/>
            <person name="Glavina Del Rio T."/>
            <person name="Hammon N."/>
            <person name="Israni S."/>
            <person name="Dalin E."/>
            <person name="Tice H."/>
            <person name="Pitluck S."/>
            <person name="Chertkov O."/>
            <person name="Brettin T."/>
            <person name="Bruce D."/>
            <person name="Han C."/>
            <person name="Schmutz J."/>
            <person name="Larimer F."/>
            <person name="Land M.L."/>
            <person name="Hauser L."/>
            <person name="Kyrpides N."/>
            <person name="Mikhailova N."/>
            <person name="Ye Q."/>
            <person name="Zhou J."/>
            <person name="Richardson P."/>
            <person name="Fields M.W."/>
        </authorList>
    </citation>
    <scope>NUCLEOTIDE SEQUENCE [LARGE SCALE GENOMIC DNA]</scope>
    <source>
        <strain evidence="11">QYMF</strain>
    </source>
</reference>
<dbReference type="OrthoDB" id="9762141at2"/>
<dbReference type="GO" id="GO:0007165">
    <property type="term" value="P:signal transduction"/>
    <property type="evidence" value="ECO:0007669"/>
    <property type="project" value="InterPro"/>
</dbReference>
<accession>A6TSA8</accession>
<dbReference type="eggNOG" id="COG5001">
    <property type="taxonomic scope" value="Bacteria"/>
</dbReference>
<organism evidence="10 11">
    <name type="scientific">Alkaliphilus metalliredigens (strain QYMF)</name>
    <dbReference type="NCBI Taxonomy" id="293826"/>
    <lineage>
        <taxon>Bacteria</taxon>
        <taxon>Bacillati</taxon>
        <taxon>Bacillota</taxon>
        <taxon>Clostridia</taxon>
        <taxon>Peptostreptococcales</taxon>
        <taxon>Natronincolaceae</taxon>
        <taxon>Alkaliphilus</taxon>
    </lineage>
</organism>
<dbReference type="STRING" id="293826.Amet_2926"/>
<dbReference type="InterPro" id="IPR043128">
    <property type="entry name" value="Rev_trsase/Diguanyl_cyclase"/>
</dbReference>
<dbReference type="NCBIfam" id="TIGR00254">
    <property type="entry name" value="GGDEF"/>
    <property type="match status" value="1"/>
</dbReference>
<dbReference type="HOGENOM" id="CLU_000445_70_46_9"/>
<dbReference type="InterPro" id="IPR003660">
    <property type="entry name" value="HAMP_dom"/>
</dbReference>
<evidence type="ECO:0000256" key="2">
    <source>
        <dbReference type="ARBA" id="ARBA00022475"/>
    </source>
</evidence>
<dbReference type="Gene3D" id="6.10.340.10">
    <property type="match status" value="1"/>
</dbReference>
<evidence type="ECO:0000259" key="9">
    <source>
        <dbReference type="PROSITE" id="PS50887"/>
    </source>
</evidence>
<feature type="domain" description="EAL" evidence="7">
    <location>
        <begin position="455"/>
        <end position="705"/>
    </location>
</feature>
<feature type="domain" description="HAMP" evidence="8">
    <location>
        <begin position="221"/>
        <end position="274"/>
    </location>
</feature>
<evidence type="ECO:0000256" key="5">
    <source>
        <dbReference type="ARBA" id="ARBA00023136"/>
    </source>
</evidence>
<evidence type="ECO:0000259" key="7">
    <source>
        <dbReference type="PROSITE" id="PS50883"/>
    </source>
</evidence>
<keyword evidence="5 6" id="KW-0472">Membrane</keyword>
<sequence length="716" mass="81946">MPKSKHKVKNHIVNKYKLVYLPLFIGVLAILTVSVTSYYISKNLLLDEMKQGGINLANLTTRKINNEISSMKIINDLLEDGLKQARNPVINNEILKQEFNYQEIVESLAKEDNIAYALIVDKELKAIADSDIRDIGIVYTDDLEYLSTLKGETIATEWYSEDLNANVLEITVPLFDDGEIIGILGIGLSMKNVYGSIYFIFLSFSMITMIMVLLFLWAQHRNVIKPVDQLDQSIRQIDVEKNAGYRLPSPERDTFLGLFSSINAMLDEINHYFYQLKKQEAYIEHIAYHDDLTNLPNRRMLVEKLELEFTHNRSGAIMLLDLDNFKEINDTLGHVYGDKVLKKVTEALLHIKGENLVVSRLGGDEFLILIKEEEDILKIENYARKVIDLFSNKLLVEDDEVYLTCSIGIALYPSNSNSVSQLIMNADMAMYGVKGFGKNNYMFFNEEMLTNLNEKIEVENKLRIALKDDGFKLLYQPQIDTYTGEIVGFEALLRLKKSNLSPAQFIPVAEETGMIIEIGRWVTEAVIKQVALWKKKELSLKPIAINFSAKQLNDLSYIDFLQAKLKENHVEANYLEIEITEGLFLEKIEKTIEFVNQIKALGVKMALDDFGTGYSSLSYLTFLPVDKIKLDKSLSDKYLETKNFKMIGGIIALAHSLNLDVVAEGIEEEAQYIQLKAARSNYIQGYLFSRPLEVKEVEKIYNDNFLHKLLFEEYDE</sequence>
<dbReference type="SUPFAM" id="SSF55073">
    <property type="entry name" value="Nucleotide cyclase"/>
    <property type="match status" value="1"/>
</dbReference>
<evidence type="ECO:0000313" key="10">
    <source>
        <dbReference type="EMBL" id="ABR49076.1"/>
    </source>
</evidence>
<protein>
    <submittedName>
        <fullName evidence="10">Diguanylate cyclase/phosphodiesterase</fullName>
    </submittedName>
</protein>
<dbReference type="PROSITE" id="PS50885">
    <property type="entry name" value="HAMP"/>
    <property type="match status" value="1"/>
</dbReference>
<gene>
    <name evidence="10" type="ordered locus">Amet_2926</name>
</gene>
<dbReference type="KEGG" id="amt:Amet_2926"/>
<evidence type="ECO:0000313" key="11">
    <source>
        <dbReference type="Proteomes" id="UP000001572"/>
    </source>
</evidence>
<dbReference type="SUPFAM" id="SSF141868">
    <property type="entry name" value="EAL domain-like"/>
    <property type="match status" value="1"/>
</dbReference>
<dbReference type="SUPFAM" id="SSF103190">
    <property type="entry name" value="Sensory domain-like"/>
    <property type="match status" value="1"/>
</dbReference>
<dbReference type="InterPro" id="IPR029787">
    <property type="entry name" value="Nucleotide_cyclase"/>
</dbReference>
<evidence type="ECO:0000256" key="1">
    <source>
        <dbReference type="ARBA" id="ARBA00004651"/>
    </source>
</evidence>
<proteinExistence type="predicted"/>
<dbReference type="InterPro" id="IPR033463">
    <property type="entry name" value="sCache_3"/>
</dbReference>
<dbReference type="PROSITE" id="PS50887">
    <property type="entry name" value="GGDEF"/>
    <property type="match status" value="1"/>
</dbReference>
<evidence type="ECO:0000256" key="6">
    <source>
        <dbReference type="SAM" id="Phobius"/>
    </source>
</evidence>
<dbReference type="Gene3D" id="3.20.20.450">
    <property type="entry name" value="EAL domain"/>
    <property type="match status" value="1"/>
</dbReference>
<dbReference type="SMART" id="SM00267">
    <property type="entry name" value="GGDEF"/>
    <property type="match status" value="1"/>
</dbReference>
<keyword evidence="2" id="KW-1003">Cell membrane</keyword>
<dbReference type="InterPro" id="IPR001633">
    <property type="entry name" value="EAL_dom"/>
</dbReference>
<dbReference type="GO" id="GO:0005886">
    <property type="term" value="C:plasma membrane"/>
    <property type="evidence" value="ECO:0007669"/>
    <property type="project" value="UniProtKB-SubCell"/>
</dbReference>
<dbReference type="RefSeq" id="WP_012064044.1">
    <property type="nucleotide sequence ID" value="NC_009633.1"/>
</dbReference>
<dbReference type="InterPro" id="IPR052155">
    <property type="entry name" value="Biofilm_reg_signaling"/>
</dbReference>
<keyword evidence="4 6" id="KW-1133">Transmembrane helix</keyword>
<dbReference type="InterPro" id="IPR035919">
    <property type="entry name" value="EAL_sf"/>
</dbReference>
<dbReference type="InterPro" id="IPR029151">
    <property type="entry name" value="Sensor-like_sf"/>
</dbReference>